<organism evidence="2 3">
    <name type="scientific">Discostella pseudostelligera</name>
    <dbReference type="NCBI Taxonomy" id="259834"/>
    <lineage>
        <taxon>Eukaryota</taxon>
        <taxon>Sar</taxon>
        <taxon>Stramenopiles</taxon>
        <taxon>Ochrophyta</taxon>
        <taxon>Bacillariophyta</taxon>
        <taxon>Coscinodiscophyceae</taxon>
        <taxon>Thalassiosirophycidae</taxon>
        <taxon>Stephanodiscales</taxon>
        <taxon>Stephanodiscaceae</taxon>
        <taxon>Discostella</taxon>
    </lineage>
</organism>
<feature type="signal peptide" evidence="1">
    <location>
        <begin position="1"/>
        <end position="23"/>
    </location>
</feature>
<dbReference type="Proteomes" id="UP001530293">
    <property type="component" value="Unassembled WGS sequence"/>
</dbReference>
<keyword evidence="3" id="KW-1185">Reference proteome</keyword>
<sequence>MNFHAIAPLSLLFLISHDDFAVGFPMVEYLLPKTASMVRVHCGPTVSVLLASTTVEKETSLPCEIENFPIYHRNISRRRWMLSVSSSTLAGMILSSSPHAAVAAPPLTAETADNVSARAERAFRPKPARVLRPRLNLDFAVLLMRSSYNAVDELDIVAMDQFQRDFFLIRQAEYKTYADSLGAGAMQQGDLADPNYFDFISFAQYATILREIANPPSVFEEQQPVDVGEGMPQQFNTVVVKRNSEVANNDLPQKYNEIVGNAILDKLIEKFGDTASAIPKLEPGSRPDAITVLAAMQQMVNLFVISGFAWSGNASMQTKSADNDNGAVGTQFSITFTSPATLWSGSSLQAKRNAVLTNDFALKTVKAMMSRAGYSVVNESVKYANYQETSTFVLK</sequence>
<name>A0ABD3MS70_9STRA</name>
<gene>
    <name evidence="2" type="ORF">ACHAWU_009450</name>
</gene>
<comment type="caution">
    <text evidence="2">The sequence shown here is derived from an EMBL/GenBank/DDBJ whole genome shotgun (WGS) entry which is preliminary data.</text>
</comment>
<evidence type="ECO:0000313" key="2">
    <source>
        <dbReference type="EMBL" id="KAL3765082.1"/>
    </source>
</evidence>
<evidence type="ECO:0000313" key="3">
    <source>
        <dbReference type="Proteomes" id="UP001530293"/>
    </source>
</evidence>
<keyword evidence="1" id="KW-0732">Signal</keyword>
<dbReference type="AlphaFoldDB" id="A0ABD3MS70"/>
<reference evidence="2 3" key="1">
    <citation type="submission" date="2024-10" db="EMBL/GenBank/DDBJ databases">
        <title>Updated reference genomes for cyclostephanoid diatoms.</title>
        <authorList>
            <person name="Roberts W.R."/>
            <person name="Alverson A.J."/>
        </authorList>
    </citation>
    <scope>NUCLEOTIDE SEQUENCE [LARGE SCALE GENOMIC DNA]</scope>
    <source>
        <strain evidence="2 3">AJA232-27</strain>
    </source>
</reference>
<evidence type="ECO:0000256" key="1">
    <source>
        <dbReference type="SAM" id="SignalP"/>
    </source>
</evidence>
<feature type="chain" id="PRO_5044746472" evidence="1">
    <location>
        <begin position="24"/>
        <end position="395"/>
    </location>
</feature>
<accession>A0ABD3MS70</accession>
<dbReference type="EMBL" id="JALLBG020000099">
    <property type="protein sequence ID" value="KAL3765082.1"/>
    <property type="molecule type" value="Genomic_DNA"/>
</dbReference>
<protein>
    <submittedName>
        <fullName evidence="2">Uncharacterized protein</fullName>
    </submittedName>
</protein>
<proteinExistence type="predicted"/>